<evidence type="ECO:0000313" key="1">
    <source>
        <dbReference type="EMBL" id="KAJ0026488.1"/>
    </source>
</evidence>
<proteinExistence type="predicted"/>
<organism evidence="1 2">
    <name type="scientific">Pistacia integerrima</name>
    <dbReference type="NCBI Taxonomy" id="434235"/>
    <lineage>
        <taxon>Eukaryota</taxon>
        <taxon>Viridiplantae</taxon>
        <taxon>Streptophyta</taxon>
        <taxon>Embryophyta</taxon>
        <taxon>Tracheophyta</taxon>
        <taxon>Spermatophyta</taxon>
        <taxon>Magnoliopsida</taxon>
        <taxon>eudicotyledons</taxon>
        <taxon>Gunneridae</taxon>
        <taxon>Pentapetalae</taxon>
        <taxon>rosids</taxon>
        <taxon>malvids</taxon>
        <taxon>Sapindales</taxon>
        <taxon>Anacardiaceae</taxon>
        <taxon>Pistacia</taxon>
    </lineage>
</organism>
<keyword evidence="2" id="KW-1185">Reference proteome</keyword>
<dbReference type="EMBL" id="CM047745">
    <property type="protein sequence ID" value="KAJ0026488.1"/>
    <property type="molecule type" value="Genomic_DNA"/>
</dbReference>
<comment type="caution">
    <text evidence="1">The sequence shown here is derived from an EMBL/GenBank/DDBJ whole genome shotgun (WGS) entry which is preliminary data.</text>
</comment>
<protein>
    <submittedName>
        <fullName evidence="1">Uncharacterized protein</fullName>
    </submittedName>
</protein>
<reference evidence="2" key="1">
    <citation type="journal article" date="2023" name="G3 (Bethesda)">
        <title>Genome assembly and association tests identify interacting loci associated with vigor, precocity, and sex in interspecific pistachio rootstocks.</title>
        <authorList>
            <person name="Palmer W."/>
            <person name="Jacygrad E."/>
            <person name="Sagayaradj S."/>
            <person name="Cavanaugh K."/>
            <person name="Han R."/>
            <person name="Bertier L."/>
            <person name="Beede B."/>
            <person name="Kafkas S."/>
            <person name="Golino D."/>
            <person name="Preece J."/>
            <person name="Michelmore R."/>
        </authorList>
    </citation>
    <scope>NUCLEOTIDE SEQUENCE [LARGE SCALE GENOMIC DNA]</scope>
</reference>
<evidence type="ECO:0000313" key="2">
    <source>
        <dbReference type="Proteomes" id="UP001163603"/>
    </source>
</evidence>
<accession>A0ACC0Y0Y7</accession>
<name>A0ACC0Y0Y7_9ROSI</name>
<sequence length="100" mass="10985">MWFTDCVVPALRARRAVGKIALCACIIGCLKVDAFGSYVEYQPLVHQFTGLVVINVGAVVGFSVSDSLESSHLEDVMVHSLDVQMHKRMVSEKVCRMLDG</sequence>
<dbReference type="Proteomes" id="UP001163603">
    <property type="component" value="Chromosome 10"/>
</dbReference>
<gene>
    <name evidence="1" type="ORF">Pint_08312</name>
</gene>